<dbReference type="Pfam" id="PF03572">
    <property type="entry name" value="Peptidase_S41"/>
    <property type="match status" value="1"/>
</dbReference>
<dbReference type="InterPro" id="IPR029045">
    <property type="entry name" value="ClpP/crotonase-like_dom_sf"/>
</dbReference>
<dbReference type="SUPFAM" id="SSF52096">
    <property type="entry name" value="ClpP/crotonase"/>
    <property type="match status" value="1"/>
</dbReference>
<organism evidence="4 5">
    <name type="scientific">Altererythrobacter arenosus</name>
    <dbReference type="NCBI Taxonomy" id="3032592"/>
    <lineage>
        <taxon>Bacteria</taxon>
        <taxon>Pseudomonadati</taxon>
        <taxon>Pseudomonadota</taxon>
        <taxon>Alphaproteobacteria</taxon>
        <taxon>Sphingomonadales</taxon>
        <taxon>Erythrobacteraceae</taxon>
        <taxon>Altererythrobacter</taxon>
    </lineage>
</organism>
<dbReference type="Pfam" id="PF11918">
    <property type="entry name" value="Peptidase_S41_N"/>
    <property type="match status" value="1"/>
</dbReference>
<dbReference type="EMBL" id="CP121106">
    <property type="protein sequence ID" value="WFL76075.1"/>
    <property type="molecule type" value="Genomic_DNA"/>
</dbReference>
<dbReference type="InterPro" id="IPR005151">
    <property type="entry name" value="Tail-specific_protease"/>
</dbReference>
<evidence type="ECO:0000313" key="4">
    <source>
        <dbReference type="EMBL" id="WFL76075.1"/>
    </source>
</evidence>
<dbReference type="RefSeq" id="WP_278014841.1">
    <property type="nucleotide sequence ID" value="NZ_CP121106.1"/>
</dbReference>
<proteinExistence type="predicted"/>
<evidence type="ECO:0000259" key="3">
    <source>
        <dbReference type="SMART" id="SM00245"/>
    </source>
</evidence>
<keyword evidence="5" id="KW-1185">Reference proteome</keyword>
<reference evidence="4 5" key="1">
    <citation type="submission" date="2023-03" db="EMBL/GenBank/DDBJ databases">
        <title>Altererythrobacter sp. CAU 1644 isolated from sand.</title>
        <authorList>
            <person name="Kim W."/>
        </authorList>
    </citation>
    <scope>NUCLEOTIDE SEQUENCE [LARGE SCALE GENOMIC DNA]</scope>
    <source>
        <strain evidence="4 5">CAU 1644</strain>
    </source>
</reference>
<dbReference type="Gene3D" id="3.90.226.10">
    <property type="entry name" value="2-enoyl-CoA Hydratase, Chain A, domain 1"/>
    <property type="match status" value="1"/>
</dbReference>
<evidence type="ECO:0000256" key="2">
    <source>
        <dbReference type="SAM" id="SignalP"/>
    </source>
</evidence>
<dbReference type="Gene3D" id="3.30.750.44">
    <property type="match status" value="1"/>
</dbReference>
<feature type="compositionally biased region" description="Basic and acidic residues" evidence="1">
    <location>
        <begin position="340"/>
        <end position="350"/>
    </location>
</feature>
<feature type="chain" id="PRO_5046448151" evidence="2">
    <location>
        <begin position="19"/>
        <end position="360"/>
    </location>
</feature>
<gene>
    <name evidence="4" type="ORF">P7228_08650</name>
</gene>
<evidence type="ECO:0000313" key="5">
    <source>
        <dbReference type="Proteomes" id="UP001215827"/>
    </source>
</evidence>
<dbReference type="PANTHER" id="PTHR11261:SF3">
    <property type="entry name" value="RETINOL-BINDING PROTEIN 3"/>
    <property type="match status" value="1"/>
</dbReference>
<feature type="domain" description="Tail specific protease" evidence="3">
    <location>
        <begin position="97"/>
        <end position="323"/>
    </location>
</feature>
<dbReference type="SMART" id="SM00245">
    <property type="entry name" value="TSPc"/>
    <property type="match status" value="1"/>
</dbReference>
<sequence>MSYGALIAAGLASQLAFASEDGSTDSAASCATAVANSSEATACALASELERGFVYPAVGERYAAMLRGNVASGAYASLGGRELAERLTSDLQAVQSDGHLRVSVAEADAEHQPRAGSGERPSMVEQPGWIAPGIAFVRFNGFPGDSAVTAEAAKFMEEHKEAEAIIFDIRTNGGGGIDQMDVIFPWLFDKPTRLVTMATRRSIDEEMGSMFGNPTLIESGSTPQEVVREHWIAPNEHGELRDARVYVLTGPRTGSAAEHFALAMKHTGRATLVGEATYGANHFGGENLLPGGFTVFVPVGRTYDPVTGKDWEGDGVAPDVEVSVEQALEWVLRQEGIPADEAKTLSDARTPKRPLRKKAS</sequence>
<feature type="region of interest" description="Disordered" evidence="1">
    <location>
        <begin position="339"/>
        <end position="360"/>
    </location>
</feature>
<dbReference type="CDD" id="cd07563">
    <property type="entry name" value="Peptidase_S41_IRBP"/>
    <property type="match status" value="1"/>
</dbReference>
<feature type="signal peptide" evidence="2">
    <location>
        <begin position="1"/>
        <end position="18"/>
    </location>
</feature>
<accession>A0ABY8FP77</accession>
<name>A0ABY8FP77_9SPHN</name>
<keyword evidence="2" id="KW-0732">Signal</keyword>
<dbReference type="PANTHER" id="PTHR11261">
    <property type="entry name" value="INTERPHOTORECEPTOR RETINOID-BINDING PROTEIN"/>
    <property type="match status" value="1"/>
</dbReference>
<protein>
    <submittedName>
        <fullName evidence="4">S41 family peptidase</fullName>
    </submittedName>
</protein>
<dbReference type="Proteomes" id="UP001215827">
    <property type="component" value="Chromosome"/>
</dbReference>
<feature type="compositionally biased region" description="Basic residues" evidence="1">
    <location>
        <begin position="351"/>
        <end position="360"/>
    </location>
</feature>
<evidence type="ECO:0000256" key="1">
    <source>
        <dbReference type="SAM" id="MobiDB-lite"/>
    </source>
</evidence>